<reference evidence="1" key="1">
    <citation type="submission" date="2014-09" db="EMBL/GenBank/DDBJ databases">
        <authorList>
            <person name="Magalhaes I.L.F."/>
            <person name="Oliveira U."/>
            <person name="Santos F.R."/>
            <person name="Vidigal T.H.D.A."/>
            <person name="Brescovit A.D."/>
            <person name="Santos A.J."/>
        </authorList>
    </citation>
    <scope>NUCLEOTIDE SEQUENCE</scope>
    <source>
        <tissue evidence="1">Shoot tissue taken approximately 20 cm above the soil surface</tissue>
    </source>
</reference>
<dbReference type="EMBL" id="GBRH01165191">
    <property type="protein sequence ID" value="JAE32705.1"/>
    <property type="molecule type" value="Transcribed_RNA"/>
</dbReference>
<accession>A0A0A9H690</accession>
<evidence type="ECO:0000313" key="1">
    <source>
        <dbReference type="EMBL" id="JAE32705.1"/>
    </source>
</evidence>
<sequence>MDLIVYVPTSSSSTNITAYCVTTL</sequence>
<proteinExistence type="predicted"/>
<organism evidence="1">
    <name type="scientific">Arundo donax</name>
    <name type="common">Giant reed</name>
    <name type="synonym">Donax arundinaceus</name>
    <dbReference type="NCBI Taxonomy" id="35708"/>
    <lineage>
        <taxon>Eukaryota</taxon>
        <taxon>Viridiplantae</taxon>
        <taxon>Streptophyta</taxon>
        <taxon>Embryophyta</taxon>
        <taxon>Tracheophyta</taxon>
        <taxon>Spermatophyta</taxon>
        <taxon>Magnoliopsida</taxon>
        <taxon>Liliopsida</taxon>
        <taxon>Poales</taxon>
        <taxon>Poaceae</taxon>
        <taxon>PACMAD clade</taxon>
        <taxon>Arundinoideae</taxon>
        <taxon>Arundineae</taxon>
        <taxon>Arundo</taxon>
    </lineage>
</organism>
<protein>
    <submittedName>
        <fullName evidence="1">Uncharacterized protein</fullName>
    </submittedName>
</protein>
<name>A0A0A9H690_ARUDO</name>
<reference evidence="1" key="2">
    <citation type="journal article" date="2015" name="Data Brief">
        <title>Shoot transcriptome of the giant reed, Arundo donax.</title>
        <authorList>
            <person name="Barrero R.A."/>
            <person name="Guerrero F.D."/>
            <person name="Moolhuijzen P."/>
            <person name="Goolsby J.A."/>
            <person name="Tidwell J."/>
            <person name="Bellgard S.E."/>
            <person name="Bellgard M.I."/>
        </authorList>
    </citation>
    <scope>NUCLEOTIDE SEQUENCE</scope>
    <source>
        <tissue evidence="1">Shoot tissue taken approximately 20 cm above the soil surface</tissue>
    </source>
</reference>
<dbReference type="AlphaFoldDB" id="A0A0A9H690"/>